<reference evidence="1" key="1">
    <citation type="submission" date="2021-06" db="EMBL/GenBank/DDBJ databases">
        <title>Comparative genomics, transcriptomics and evolutionary studies reveal genomic signatures of adaptation to plant cell wall in hemibiotrophic fungi.</title>
        <authorList>
            <consortium name="DOE Joint Genome Institute"/>
            <person name="Baroncelli R."/>
            <person name="Diaz J.F."/>
            <person name="Benocci T."/>
            <person name="Peng M."/>
            <person name="Battaglia E."/>
            <person name="Haridas S."/>
            <person name="Andreopoulos W."/>
            <person name="Labutti K."/>
            <person name="Pangilinan J."/>
            <person name="Floch G.L."/>
            <person name="Makela M.R."/>
            <person name="Henrissat B."/>
            <person name="Grigoriev I.V."/>
            <person name="Crouch J.A."/>
            <person name="De Vries R.P."/>
            <person name="Sukno S.A."/>
            <person name="Thon M.R."/>
        </authorList>
    </citation>
    <scope>NUCLEOTIDE SEQUENCE</scope>
    <source>
        <strain evidence="1">CBS 125086</strain>
    </source>
</reference>
<evidence type="ECO:0000313" key="1">
    <source>
        <dbReference type="EMBL" id="KAK1590889.1"/>
    </source>
</evidence>
<evidence type="ECO:0000313" key="2">
    <source>
        <dbReference type="Proteomes" id="UP001230504"/>
    </source>
</evidence>
<gene>
    <name evidence="1" type="ORF">LY79DRAFT_194051</name>
</gene>
<keyword evidence="2" id="KW-1185">Reference proteome</keyword>
<proteinExistence type="predicted"/>
<name>A0AAD8Q0C6_9PEZI</name>
<sequence length="182" mass="20073">MAKPVKGITSPVVGIYPFPPRLHASALEGMDVRHIWQESTDNSCCLARGLATCWSSFALEIFCTTLCSIMPPHPRGFGVRKSTNRDAPDYPSYLPRGLQEMATHAPAMLFLLRQSPLRPNLDALPCQFYLDLTSCNLLLRNGPLGCYRSLNVNLIPSWCSVTLSLSPSPSRYFNASAVMISP</sequence>
<dbReference type="Proteomes" id="UP001230504">
    <property type="component" value="Unassembled WGS sequence"/>
</dbReference>
<comment type="caution">
    <text evidence="1">The sequence shown here is derived from an EMBL/GenBank/DDBJ whole genome shotgun (WGS) entry which is preliminary data.</text>
</comment>
<dbReference type="EMBL" id="JAHLJV010000028">
    <property type="protein sequence ID" value="KAK1590889.1"/>
    <property type="molecule type" value="Genomic_DNA"/>
</dbReference>
<protein>
    <submittedName>
        <fullName evidence="1">Uncharacterized protein</fullName>
    </submittedName>
</protein>
<dbReference type="AlphaFoldDB" id="A0AAD8Q0C6"/>
<dbReference type="GeneID" id="85435653"/>
<organism evidence="1 2">
    <name type="scientific">Colletotrichum navitas</name>
    <dbReference type="NCBI Taxonomy" id="681940"/>
    <lineage>
        <taxon>Eukaryota</taxon>
        <taxon>Fungi</taxon>
        <taxon>Dikarya</taxon>
        <taxon>Ascomycota</taxon>
        <taxon>Pezizomycotina</taxon>
        <taxon>Sordariomycetes</taxon>
        <taxon>Hypocreomycetidae</taxon>
        <taxon>Glomerellales</taxon>
        <taxon>Glomerellaceae</taxon>
        <taxon>Colletotrichum</taxon>
        <taxon>Colletotrichum graminicola species complex</taxon>
    </lineage>
</organism>
<dbReference type="RefSeq" id="XP_060414356.1">
    <property type="nucleotide sequence ID" value="XM_060551413.1"/>
</dbReference>
<accession>A0AAD8Q0C6</accession>